<name>A0A8T1Y456_ARASU</name>
<evidence type="ECO:0000313" key="1">
    <source>
        <dbReference type="EMBL" id="KAG7539113.1"/>
    </source>
</evidence>
<keyword evidence="2" id="KW-1185">Reference proteome</keyword>
<organism evidence="1 2">
    <name type="scientific">Arabidopsis suecica</name>
    <name type="common">Swedish thale-cress</name>
    <name type="synonym">Cardaminopsis suecica</name>
    <dbReference type="NCBI Taxonomy" id="45249"/>
    <lineage>
        <taxon>Eukaryota</taxon>
        <taxon>Viridiplantae</taxon>
        <taxon>Streptophyta</taxon>
        <taxon>Embryophyta</taxon>
        <taxon>Tracheophyta</taxon>
        <taxon>Spermatophyta</taxon>
        <taxon>Magnoliopsida</taxon>
        <taxon>eudicotyledons</taxon>
        <taxon>Gunneridae</taxon>
        <taxon>Pentapetalae</taxon>
        <taxon>rosids</taxon>
        <taxon>malvids</taxon>
        <taxon>Brassicales</taxon>
        <taxon>Brassicaceae</taxon>
        <taxon>Camelineae</taxon>
        <taxon>Arabidopsis</taxon>
    </lineage>
</organism>
<evidence type="ECO:0008006" key="3">
    <source>
        <dbReference type="Google" id="ProtNLM"/>
    </source>
</evidence>
<dbReference type="Proteomes" id="UP000694251">
    <property type="component" value="Chromosome 13"/>
</dbReference>
<accession>A0A8T1Y456</accession>
<dbReference type="OrthoDB" id="10369002at2759"/>
<dbReference type="EMBL" id="JAEFBJ010000013">
    <property type="protein sequence ID" value="KAG7539113.1"/>
    <property type="molecule type" value="Genomic_DNA"/>
</dbReference>
<reference evidence="1 2" key="1">
    <citation type="submission" date="2020-12" db="EMBL/GenBank/DDBJ databases">
        <title>Concerted genomic and epigenomic changes stabilize Arabidopsis allopolyploids.</title>
        <authorList>
            <person name="Chen Z."/>
        </authorList>
    </citation>
    <scope>NUCLEOTIDE SEQUENCE [LARGE SCALE GENOMIC DNA]</scope>
    <source>
        <strain evidence="1">As9502</strain>
        <tissue evidence="1">Leaf</tissue>
    </source>
</reference>
<gene>
    <name evidence="1" type="ORF">ISN44_As13g027900</name>
</gene>
<proteinExistence type="predicted"/>
<comment type="caution">
    <text evidence="1">The sequence shown here is derived from an EMBL/GenBank/DDBJ whole genome shotgun (WGS) entry which is preliminary data.</text>
</comment>
<protein>
    <recommendedName>
        <fullName evidence="3">NYN domain-containing protein</fullName>
    </recommendedName>
</protein>
<dbReference type="AlphaFoldDB" id="A0A8T1Y456"/>
<sequence length="293" mass="32993">MDSSTFDRGWGFDSGLSKIWAVVDDNIPKTLTDIYRSAGISMTLVPQARRLLDKCVGVPVDKTNKCVDEIPVDKSNNCVDEIPVDKSNYKHGYRGQRRRRLSSGVSKFVNSSAENMFSNISQSKFAGKDTDIFWDLKDSSILYEHDPVLIYRSIKSALWEKGYQGHWHILAFFVGDGNALSKDLIDKYMVNLIRPIPLPKGNECAIVQVMILRILDWALRTCGRPSNLFILSSNNIKEEKQVASVVQALREKGNYNIVFQDPARLLHQCLVGVSKWVNTHGLPEPAHDFSGFG</sequence>
<evidence type="ECO:0000313" key="2">
    <source>
        <dbReference type="Proteomes" id="UP000694251"/>
    </source>
</evidence>